<feature type="domain" description="PEA3-type ETS-domain transcription factor N-terminal" evidence="2">
    <location>
        <begin position="1"/>
        <end position="80"/>
    </location>
</feature>
<evidence type="ECO:0000259" key="2">
    <source>
        <dbReference type="Pfam" id="PF04621"/>
    </source>
</evidence>
<protein>
    <submittedName>
        <fullName evidence="3">ETS variant transcription factor 1</fullName>
    </submittedName>
</protein>
<organism evidence="3 4">
    <name type="scientific">Rousettus aegyptiacus</name>
    <name type="common">Egyptian fruit bat</name>
    <name type="synonym">Pteropus aegyptiacus</name>
    <dbReference type="NCBI Taxonomy" id="9407"/>
    <lineage>
        <taxon>Eukaryota</taxon>
        <taxon>Metazoa</taxon>
        <taxon>Chordata</taxon>
        <taxon>Craniata</taxon>
        <taxon>Vertebrata</taxon>
        <taxon>Euteleostomi</taxon>
        <taxon>Mammalia</taxon>
        <taxon>Eutheria</taxon>
        <taxon>Laurasiatheria</taxon>
        <taxon>Chiroptera</taxon>
        <taxon>Yinpterochiroptera</taxon>
        <taxon>Pteropodoidea</taxon>
        <taxon>Pteropodidae</taxon>
        <taxon>Rousettinae</taxon>
        <taxon>Rousettus</taxon>
    </lineage>
</organism>
<comment type="caution">
    <text evidence="3">The sequence shown here is derived from an EMBL/GenBank/DDBJ whole genome shotgun (WGS) entry which is preliminary data.</text>
</comment>
<evidence type="ECO:0000256" key="1">
    <source>
        <dbReference type="ARBA" id="ARBA00023242"/>
    </source>
</evidence>
<keyword evidence="1" id="KW-0539">Nucleus</keyword>
<evidence type="ECO:0000313" key="4">
    <source>
        <dbReference type="Proteomes" id="UP000593571"/>
    </source>
</evidence>
<sequence length="101" mass="11964">MDGFYDQQVPYMVTTNNQRGRNCNEKPTNVRKRKFINRDLAHDSEELFQDLSQLQETWLAEAQVPDNDEQFVPDYQAESYTDDTVVDKQEKIPLLLWNLHS</sequence>
<evidence type="ECO:0000313" key="3">
    <source>
        <dbReference type="EMBL" id="KAF6418291.1"/>
    </source>
</evidence>
<name>A0A7J8D559_ROUAE</name>
<dbReference type="AlphaFoldDB" id="A0A7J8D559"/>
<dbReference type="Proteomes" id="UP000593571">
    <property type="component" value="Unassembled WGS sequence"/>
</dbReference>
<accession>A0A7J8D559</accession>
<dbReference type="GO" id="GO:0003700">
    <property type="term" value="F:DNA-binding transcription factor activity"/>
    <property type="evidence" value="ECO:0007669"/>
    <property type="project" value="InterPro"/>
</dbReference>
<dbReference type="EMBL" id="JACASE010000013">
    <property type="protein sequence ID" value="KAF6418291.1"/>
    <property type="molecule type" value="Genomic_DNA"/>
</dbReference>
<proteinExistence type="predicted"/>
<dbReference type="Pfam" id="PF04621">
    <property type="entry name" value="ETS_PEA3_N"/>
    <property type="match status" value="1"/>
</dbReference>
<dbReference type="GO" id="GO:0005634">
    <property type="term" value="C:nucleus"/>
    <property type="evidence" value="ECO:0007669"/>
    <property type="project" value="InterPro"/>
</dbReference>
<reference evidence="3 4" key="1">
    <citation type="journal article" date="2020" name="Nature">
        <title>Six reference-quality genomes reveal evolution of bat adaptations.</title>
        <authorList>
            <person name="Jebb D."/>
            <person name="Huang Z."/>
            <person name="Pippel M."/>
            <person name="Hughes G.M."/>
            <person name="Lavrichenko K."/>
            <person name="Devanna P."/>
            <person name="Winkler S."/>
            <person name="Jermiin L.S."/>
            <person name="Skirmuntt E.C."/>
            <person name="Katzourakis A."/>
            <person name="Burkitt-Gray L."/>
            <person name="Ray D.A."/>
            <person name="Sullivan K.A.M."/>
            <person name="Roscito J.G."/>
            <person name="Kirilenko B.M."/>
            <person name="Davalos L.M."/>
            <person name="Corthals A.P."/>
            <person name="Power M.L."/>
            <person name="Jones G."/>
            <person name="Ransome R.D."/>
            <person name="Dechmann D.K.N."/>
            <person name="Locatelli A.G."/>
            <person name="Puechmaille S.J."/>
            <person name="Fedrigo O."/>
            <person name="Jarvis E.D."/>
            <person name="Hiller M."/>
            <person name="Vernes S.C."/>
            <person name="Myers E.W."/>
            <person name="Teeling E.C."/>
        </authorList>
    </citation>
    <scope>NUCLEOTIDE SEQUENCE [LARGE SCALE GENOMIC DNA]</scope>
    <source>
        <strain evidence="3">MRouAeg1</strain>
        <tissue evidence="3">Muscle</tissue>
    </source>
</reference>
<dbReference type="InterPro" id="IPR006715">
    <property type="entry name" value="ETS_PEA3_N"/>
</dbReference>
<gene>
    <name evidence="3" type="ORF">HJG63_004658</name>
</gene>
<keyword evidence="4" id="KW-1185">Reference proteome</keyword>